<keyword evidence="9" id="KW-0460">Magnesium</keyword>
<dbReference type="GO" id="GO:0003968">
    <property type="term" value="F:RNA-directed RNA polymerase activity"/>
    <property type="evidence" value="ECO:0007669"/>
    <property type="project" value="UniProtKB-KW"/>
</dbReference>
<evidence type="ECO:0000313" key="11">
    <source>
        <dbReference type="EMBL" id="DAD51250.1"/>
    </source>
</evidence>
<evidence type="ECO:0000259" key="10">
    <source>
        <dbReference type="PROSITE" id="PS50522"/>
    </source>
</evidence>
<feature type="binding site" evidence="9">
    <location>
        <position position="362"/>
    </location>
    <ligand>
        <name>Mg(2+)</name>
        <dbReference type="ChEBI" id="CHEBI:18420"/>
        <label>2</label>
    </ligand>
</feature>
<dbReference type="GeneID" id="80397988"/>
<evidence type="ECO:0000256" key="8">
    <source>
        <dbReference type="ARBA" id="ARBA00048744"/>
    </source>
</evidence>
<gene>
    <name evidence="11" type="primary">SRR7976357_8_3</name>
</gene>
<proteinExistence type="predicted"/>
<keyword evidence="4" id="KW-0548">Nucleotidyltransferase</keyword>
<evidence type="ECO:0000256" key="9">
    <source>
        <dbReference type="PIRSR" id="PIRSR605093-1"/>
    </source>
</evidence>
<accession>A0A8S5L293</accession>
<comment type="catalytic activity">
    <reaction evidence="8">
        <text>RNA(n) + a ribonucleoside 5'-triphosphate = RNA(n+1) + diphosphate</text>
        <dbReference type="Rhea" id="RHEA:21248"/>
        <dbReference type="Rhea" id="RHEA-COMP:14527"/>
        <dbReference type="Rhea" id="RHEA-COMP:17342"/>
        <dbReference type="ChEBI" id="CHEBI:33019"/>
        <dbReference type="ChEBI" id="CHEBI:61557"/>
        <dbReference type="ChEBI" id="CHEBI:140395"/>
        <dbReference type="EC" id="2.7.7.48"/>
    </reaction>
</comment>
<evidence type="ECO:0000256" key="3">
    <source>
        <dbReference type="ARBA" id="ARBA00022679"/>
    </source>
</evidence>
<dbReference type="Pfam" id="PF03431">
    <property type="entry name" value="RNA_replicase_B"/>
    <property type="match status" value="1"/>
</dbReference>
<dbReference type="InterPro" id="IPR007096">
    <property type="entry name" value="RNA-dir_Rpol_cat_phage"/>
</dbReference>
<keyword evidence="2 11" id="KW-0696">RNA-directed RNA polymerase</keyword>
<feature type="binding site" evidence="9">
    <location>
        <position position="277"/>
    </location>
    <ligand>
        <name>Mg(2+)</name>
        <dbReference type="ChEBI" id="CHEBI:18420"/>
        <label>2</label>
    </ligand>
</feature>
<keyword evidence="12" id="KW-1185">Reference proteome</keyword>
<dbReference type="GO" id="GO:0039694">
    <property type="term" value="P:viral RNA genome replication"/>
    <property type="evidence" value="ECO:0007669"/>
    <property type="project" value="InterPro"/>
</dbReference>
<dbReference type="InterPro" id="IPR043502">
    <property type="entry name" value="DNA/RNA_pol_sf"/>
</dbReference>
<evidence type="ECO:0000256" key="1">
    <source>
        <dbReference type="ARBA" id="ARBA00012494"/>
    </source>
</evidence>
<feature type="binding site" evidence="9">
    <location>
        <position position="363"/>
    </location>
    <ligand>
        <name>Mg(2+)</name>
        <dbReference type="ChEBI" id="CHEBI:18420"/>
        <label>2</label>
    </ligand>
</feature>
<sequence length="582" mass="64146">MKPQNQSHFCHFTASVSAEILAGLGSGLPSDVRSMLSNGKFTDILSTSVDPHGYSDWRTFFRDYQAVSLVSKWDGLPVGIDTSQVAVDKFLECEAACNTVNRRLLGYSVPFPGADVRNVFNVARRKIARVLGAFSWDDASRYMAFGPGASIGVTRKKRHAVHKFGLVRPTVTGECATFAELLIGSSPQWSKTVPALTGKTEDCLSIVRGSRITTVPKSAKTDRVIAIEPLMNMFIQKGIGGVIRRKLRSVGIDLDSQARNQHYAKCGSVSGQLATIDLSSASDSISRGLVDLLVPDDWLLAMKVCRSKSSTLPSGEEIFLQKFSSMGNGFTFELESLIFWALCSACISCLNESSHELCVYGDDLIVPVSVVPLLSIVLSFAGFTLNSEKSFWEGRFRESCGKHFFSGHDVSPMYIRKDINTEERKLWAANSTKRLAHRLYGLDYGLDAALKPAYDFIVAGLGNRCKRLSISDGFGDGGLIRDFDEARPSKAPNGVEGWVGRQLVRSYKKTVPSEQPALTTSLSKTWRRVRAPGVHGGSRNGAAFVDVHATEPTLIQWERFNYEFIKLVMPRWVNLGPWRESL</sequence>
<evidence type="ECO:0000256" key="7">
    <source>
        <dbReference type="ARBA" id="ARBA00030248"/>
    </source>
</evidence>
<dbReference type="GO" id="GO:0000166">
    <property type="term" value="F:nucleotide binding"/>
    <property type="evidence" value="ECO:0007669"/>
    <property type="project" value="UniProtKB-KW"/>
</dbReference>
<comment type="cofactor">
    <cofactor evidence="9">
        <name>Mg(2+)</name>
        <dbReference type="ChEBI" id="CHEBI:18420"/>
    </cofactor>
    <text evidence="9">Binds 2 Mg(2+) per subunit.</text>
</comment>
<keyword evidence="3" id="KW-0808">Transferase</keyword>
<evidence type="ECO:0000256" key="4">
    <source>
        <dbReference type="ARBA" id="ARBA00022695"/>
    </source>
</evidence>
<keyword evidence="6" id="KW-0693">Viral RNA replication</keyword>
<dbReference type="EC" id="2.7.7.48" evidence="1"/>
<dbReference type="RefSeq" id="YP_010769077.1">
    <property type="nucleotide sequence ID" value="NC_073870.1"/>
</dbReference>
<dbReference type="KEGG" id="vg:80397988"/>
<evidence type="ECO:0000256" key="2">
    <source>
        <dbReference type="ARBA" id="ARBA00022484"/>
    </source>
</evidence>
<reference evidence="11" key="1">
    <citation type="submission" date="2020-09" db="EMBL/GenBank/DDBJ databases">
        <title>Leviviricetes taxonomy.</title>
        <authorList>
            <person name="Stockdale S.R."/>
            <person name="Callanan J."/>
            <person name="Adriaenssens E.M."/>
            <person name="Kuhn J.H."/>
            <person name="Rumnieks J."/>
            <person name="Shkoporov A."/>
            <person name="Draper L.A."/>
            <person name="Ross P."/>
            <person name="Hill C."/>
        </authorList>
    </citation>
    <scope>NUCLEOTIDE SEQUENCE</scope>
</reference>
<dbReference type="GO" id="GO:0046872">
    <property type="term" value="F:metal ion binding"/>
    <property type="evidence" value="ECO:0007669"/>
    <property type="project" value="UniProtKB-KW"/>
</dbReference>
<name>A0A8S5L293_9VIRU</name>
<feature type="domain" description="RdRp catalytic" evidence="10">
    <location>
        <begin position="262"/>
        <end position="394"/>
    </location>
</feature>
<keyword evidence="9" id="KW-0479">Metal-binding</keyword>
<dbReference type="Proteomes" id="UP000678719">
    <property type="component" value="Segment"/>
</dbReference>
<evidence type="ECO:0000313" key="12">
    <source>
        <dbReference type="Proteomes" id="UP000678719"/>
    </source>
</evidence>
<dbReference type="EMBL" id="BK013766">
    <property type="protein sequence ID" value="DAD51250.1"/>
    <property type="molecule type" value="Genomic_RNA"/>
</dbReference>
<protein>
    <recommendedName>
        <fullName evidence="1">RNA-directed RNA polymerase</fullName>
        <ecNumber evidence="1">2.7.7.48</ecNumber>
    </recommendedName>
    <alternativeName>
        <fullName evidence="7">RNA replicase beta chain</fullName>
    </alternativeName>
</protein>
<dbReference type="PROSITE" id="PS50522">
    <property type="entry name" value="RDRP_PHAGE"/>
    <property type="match status" value="1"/>
</dbReference>
<dbReference type="SUPFAM" id="SSF56672">
    <property type="entry name" value="DNA/RNA polymerases"/>
    <property type="match status" value="1"/>
</dbReference>
<evidence type="ECO:0000256" key="5">
    <source>
        <dbReference type="ARBA" id="ARBA00022741"/>
    </source>
</evidence>
<keyword evidence="5" id="KW-0547">Nucleotide-binding</keyword>
<organism evidence="11 12">
    <name type="scientific">ssRNA phage SRR7976357_8</name>
    <dbReference type="NCBI Taxonomy" id="2786748"/>
    <lineage>
        <taxon>Viruses</taxon>
        <taxon>Riboviria</taxon>
        <taxon>Orthornavirae</taxon>
        <taxon>Lenarviricota</taxon>
        <taxon>Leviviricetes</taxon>
        <taxon>Norzivirales</taxon>
        <taxon>Fiersviridae</taxon>
        <taxon>Ashucavirus</taxon>
        <taxon>Ashucavirus caenivicinum</taxon>
    </lineage>
</organism>
<evidence type="ECO:0000256" key="6">
    <source>
        <dbReference type="ARBA" id="ARBA00022953"/>
    </source>
</evidence>
<dbReference type="InterPro" id="IPR005093">
    <property type="entry name" value="RNArep_beta"/>
</dbReference>